<dbReference type="PANTHER" id="PTHR13620">
    <property type="entry name" value="3-5 EXONUCLEASE"/>
    <property type="match status" value="1"/>
</dbReference>
<organism evidence="1 2">
    <name type="scientific">Juglans regia</name>
    <name type="common">English walnut</name>
    <dbReference type="NCBI Taxonomy" id="51240"/>
    <lineage>
        <taxon>Eukaryota</taxon>
        <taxon>Viridiplantae</taxon>
        <taxon>Streptophyta</taxon>
        <taxon>Embryophyta</taxon>
        <taxon>Tracheophyta</taxon>
        <taxon>Spermatophyta</taxon>
        <taxon>Magnoliopsida</taxon>
        <taxon>eudicotyledons</taxon>
        <taxon>Gunneridae</taxon>
        <taxon>Pentapetalae</taxon>
        <taxon>rosids</taxon>
        <taxon>fabids</taxon>
        <taxon>Fagales</taxon>
        <taxon>Juglandaceae</taxon>
        <taxon>Juglans</taxon>
    </lineage>
</organism>
<protein>
    <submittedName>
        <fullName evidence="2">Werner Syndrome-like exonuclease</fullName>
    </submittedName>
</protein>
<dbReference type="GO" id="GO:0003676">
    <property type="term" value="F:nucleic acid binding"/>
    <property type="evidence" value="ECO:0007669"/>
    <property type="project" value="InterPro"/>
</dbReference>
<gene>
    <name evidence="2" type="primary">LOC109010774</name>
</gene>
<dbReference type="GO" id="GO:0006139">
    <property type="term" value="P:nucleobase-containing compound metabolic process"/>
    <property type="evidence" value="ECO:0007669"/>
    <property type="project" value="InterPro"/>
</dbReference>
<dbReference type="GO" id="GO:0008408">
    <property type="term" value="F:3'-5' exonuclease activity"/>
    <property type="evidence" value="ECO:0000318"/>
    <property type="project" value="GO_Central"/>
</dbReference>
<dbReference type="Pfam" id="PF01612">
    <property type="entry name" value="DNA_pol_A_exo1"/>
    <property type="match status" value="1"/>
</dbReference>
<dbReference type="GeneID" id="109010774"/>
<dbReference type="FunCoup" id="A0A2I4GTK3">
    <property type="interactions" value="202"/>
</dbReference>
<evidence type="ECO:0000313" key="1">
    <source>
        <dbReference type="Proteomes" id="UP000235220"/>
    </source>
</evidence>
<evidence type="ECO:0000313" key="2">
    <source>
        <dbReference type="RefSeq" id="XP_018847231.1"/>
    </source>
</evidence>
<dbReference type="Gene3D" id="3.30.420.10">
    <property type="entry name" value="Ribonuclease H-like superfamily/Ribonuclease H"/>
    <property type="match status" value="1"/>
</dbReference>
<dbReference type="SUPFAM" id="SSF53098">
    <property type="entry name" value="Ribonuclease H-like"/>
    <property type="match status" value="1"/>
</dbReference>
<dbReference type="STRING" id="51240.A0A2I4GTK3"/>
<dbReference type="CDD" id="cd06141">
    <property type="entry name" value="WRN_exo"/>
    <property type="match status" value="1"/>
</dbReference>
<dbReference type="OrthoDB" id="10261556at2759"/>
<dbReference type="Proteomes" id="UP000235220">
    <property type="component" value="Chromosome 7"/>
</dbReference>
<reference evidence="2" key="1">
    <citation type="submission" date="2025-08" db="UniProtKB">
        <authorList>
            <consortium name="RefSeq"/>
        </authorList>
    </citation>
    <scope>IDENTIFICATION</scope>
    <source>
        <tissue evidence="2">Leaves</tissue>
    </source>
</reference>
<dbReference type="InterPro" id="IPR002562">
    <property type="entry name" value="3'-5'_exonuclease_dom"/>
</dbReference>
<dbReference type="InterPro" id="IPR012337">
    <property type="entry name" value="RNaseH-like_sf"/>
</dbReference>
<name>A0A2I4GTK3_JUGRE</name>
<dbReference type="PANTHER" id="PTHR13620:SF59">
    <property type="entry name" value="POLYNUCLEOTIDYL TRANSFERASE, RIBONUCLEASE H-LIKE SUPERFAMILY PROTEIN"/>
    <property type="match status" value="1"/>
</dbReference>
<sequence length="219" mass="25427">MNDHITIEPHHSQNPQRIRTFTIHFFHSHHIHVTLTSTPAVVRGWLHKVHPLFVTHIHSRRLVVGLGVQWNPYSASAATLQLCIGHRCLVFQLFHAPRVPRFLRRFLSNTDNTFVGVWNHRDKDMLLNSRHELSVSNLVDVRDVVAATKGWSRSLSMEELTGRILGFKDVEKPERVGRSAWDNYWLSEEQVQYASVDAYLSFSMGKALNVWKWPDLMSF</sequence>
<dbReference type="GO" id="GO:0005737">
    <property type="term" value="C:cytoplasm"/>
    <property type="evidence" value="ECO:0000318"/>
    <property type="project" value="GO_Central"/>
</dbReference>
<proteinExistence type="predicted"/>
<dbReference type="InterPro" id="IPR036397">
    <property type="entry name" value="RNaseH_sf"/>
</dbReference>
<dbReference type="GO" id="GO:0005634">
    <property type="term" value="C:nucleus"/>
    <property type="evidence" value="ECO:0000318"/>
    <property type="project" value="GO_Central"/>
</dbReference>
<accession>A0A2I4GTK3</accession>
<dbReference type="KEGG" id="jre:109010774"/>
<dbReference type="RefSeq" id="XP_018847231.1">
    <property type="nucleotide sequence ID" value="XM_018991686.2"/>
</dbReference>
<keyword evidence="1" id="KW-1185">Reference proteome</keyword>
<dbReference type="InterPro" id="IPR051132">
    <property type="entry name" value="3-5_Exonuclease_domain"/>
</dbReference>
<dbReference type="AlphaFoldDB" id="A0A2I4GTK3"/>
<dbReference type="Gramene" id="Jr07_11810_p1">
    <property type="protein sequence ID" value="cds.Jr07_11810_p1"/>
    <property type="gene ID" value="Jr07_11810"/>
</dbReference>